<dbReference type="eggNOG" id="ENOG5032V7Y">
    <property type="taxonomic scope" value="Bacteria"/>
</dbReference>
<name>R4KCU0_9FIRM</name>
<evidence type="ECO:0000313" key="2">
    <source>
        <dbReference type="EMBL" id="AGL00988.1"/>
    </source>
</evidence>
<keyword evidence="3" id="KW-1185">Reference proteome</keyword>
<evidence type="ECO:0000313" key="3">
    <source>
        <dbReference type="Proteomes" id="UP000013520"/>
    </source>
</evidence>
<evidence type="ECO:0000256" key="1">
    <source>
        <dbReference type="SAM" id="Phobius"/>
    </source>
</evidence>
<dbReference type="Proteomes" id="UP000013520">
    <property type="component" value="Chromosome"/>
</dbReference>
<dbReference type="HOGENOM" id="CLU_100119_0_0_9"/>
<reference evidence="2 3" key="1">
    <citation type="submission" date="2012-01" db="EMBL/GenBank/DDBJ databases">
        <title>Complete sequence of Desulfotomaculum gibsoniae DSM 7213.</title>
        <authorList>
            <consortium name="US DOE Joint Genome Institute"/>
            <person name="Lucas S."/>
            <person name="Han J."/>
            <person name="Lapidus A."/>
            <person name="Cheng J.-F."/>
            <person name="Goodwin L."/>
            <person name="Pitluck S."/>
            <person name="Peters L."/>
            <person name="Ovchinnikova G."/>
            <person name="Teshima H."/>
            <person name="Detter J.C."/>
            <person name="Han C."/>
            <person name="Tapia R."/>
            <person name="Land M."/>
            <person name="Hauser L."/>
            <person name="Kyrpides N."/>
            <person name="Ivanova N."/>
            <person name="Pagani I."/>
            <person name="Parshina S."/>
            <person name="Plugge C."/>
            <person name="Muyzer G."/>
            <person name="Kuever J."/>
            <person name="Ivanova A."/>
            <person name="Nazina T."/>
            <person name="Klenk H.-P."/>
            <person name="Brambilla E."/>
            <person name="Spring S."/>
            <person name="Stams A.F."/>
            <person name="Woyke T."/>
        </authorList>
    </citation>
    <scope>NUCLEOTIDE SEQUENCE [LARGE SCALE GENOMIC DNA]</scope>
    <source>
        <strain evidence="2 3">DSM 7213</strain>
    </source>
</reference>
<dbReference type="RefSeq" id="WP_006522782.1">
    <property type="nucleotide sequence ID" value="NC_021184.1"/>
</dbReference>
<sequence length="224" mass="25235">MTWDFFKLFAVMILFQGNKYTLPQTQAVFKALVDAIVPVTPELTEKQGSIQSCGALDSHTDEYQIWSLDHFLSLIIIIKSFNIHLADAAAEMLNIAAKQLLYMGGNKIPVNSAILPEKGAFAALAPSDRFRAITLLEQKEDDLAILPLPFRNYRGFVFTIITSITFLAIIGYYTEWSGYGSTRMETPEKRQLEHFPTGWKQVGYPGPSKGYHALKGYLIEKFTE</sequence>
<dbReference type="OrthoDB" id="1927593at2"/>
<keyword evidence="1" id="KW-0472">Membrane</keyword>
<keyword evidence="1" id="KW-0812">Transmembrane</keyword>
<dbReference type="KEGG" id="dgi:Desgi_1502"/>
<organism evidence="2 3">
    <name type="scientific">Desulfoscipio gibsoniae DSM 7213</name>
    <dbReference type="NCBI Taxonomy" id="767817"/>
    <lineage>
        <taxon>Bacteria</taxon>
        <taxon>Bacillati</taxon>
        <taxon>Bacillota</taxon>
        <taxon>Clostridia</taxon>
        <taxon>Eubacteriales</taxon>
        <taxon>Desulfallaceae</taxon>
        <taxon>Desulfoscipio</taxon>
    </lineage>
</organism>
<proteinExistence type="predicted"/>
<keyword evidence="1" id="KW-1133">Transmembrane helix</keyword>
<dbReference type="EMBL" id="CP003273">
    <property type="protein sequence ID" value="AGL00988.1"/>
    <property type="molecule type" value="Genomic_DNA"/>
</dbReference>
<dbReference type="STRING" id="767817.Desgi_1502"/>
<feature type="transmembrane region" description="Helical" evidence="1">
    <location>
        <begin position="155"/>
        <end position="174"/>
    </location>
</feature>
<accession>R4KCU0</accession>
<dbReference type="AlphaFoldDB" id="R4KCU0"/>
<gene>
    <name evidence="2" type="ORF">Desgi_1502</name>
</gene>
<protein>
    <submittedName>
        <fullName evidence="2">Uncharacterized protein</fullName>
    </submittedName>
</protein>